<feature type="repeat" description="WD" evidence="3">
    <location>
        <begin position="80"/>
        <end position="121"/>
    </location>
</feature>
<dbReference type="InterPro" id="IPR015943">
    <property type="entry name" value="WD40/YVTN_repeat-like_dom_sf"/>
</dbReference>
<keyword evidence="2" id="KW-0677">Repeat</keyword>
<dbReference type="VEuPathDB" id="FungiDB:PYU1_G006701"/>
<feature type="repeat" description="WD" evidence="3">
    <location>
        <begin position="213"/>
        <end position="257"/>
    </location>
</feature>
<dbReference type="InterPro" id="IPR020472">
    <property type="entry name" value="WD40_PAC1"/>
</dbReference>
<dbReference type="Pfam" id="PF00400">
    <property type="entry name" value="WD40"/>
    <property type="match status" value="4"/>
</dbReference>
<dbReference type="InParanoid" id="K3WP21"/>
<reference evidence="5" key="3">
    <citation type="submission" date="2015-02" db="UniProtKB">
        <authorList>
            <consortium name="EnsemblProtists"/>
        </authorList>
    </citation>
    <scope>IDENTIFICATION</scope>
    <source>
        <strain evidence="5">DAOM BR144</strain>
    </source>
</reference>
<reference evidence="6" key="2">
    <citation type="submission" date="2010-04" db="EMBL/GenBank/DDBJ databases">
        <authorList>
            <person name="Buell R."/>
            <person name="Hamilton J."/>
            <person name="Hostetler J."/>
        </authorList>
    </citation>
    <scope>NUCLEOTIDE SEQUENCE [LARGE SCALE GENOMIC DNA]</scope>
    <source>
        <strain evidence="6">DAOM:BR144</strain>
    </source>
</reference>
<dbReference type="OMA" id="LATYQCV"/>
<proteinExistence type="predicted"/>
<dbReference type="SUPFAM" id="SSF50978">
    <property type="entry name" value="WD40 repeat-like"/>
    <property type="match status" value="1"/>
</dbReference>
<evidence type="ECO:0000256" key="1">
    <source>
        <dbReference type="ARBA" id="ARBA00022574"/>
    </source>
</evidence>
<dbReference type="Gene3D" id="2.130.10.10">
    <property type="entry name" value="YVTN repeat-like/Quinoprotein amine dehydrogenase"/>
    <property type="match status" value="2"/>
</dbReference>
<dbReference type="HOGENOM" id="CLU_037680_1_1_1"/>
<evidence type="ECO:0000256" key="4">
    <source>
        <dbReference type="SAM" id="MobiDB-lite"/>
    </source>
</evidence>
<dbReference type="PROSITE" id="PS00678">
    <property type="entry name" value="WD_REPEATS_1"/>
    <property type="match status" value="1"/>
</dbReference>
<dbReference type="eggNOG" id="KOG0274">
    <property type="taxonomic scope" value="Eukaryota"/>
</dbReference>
<dbReference type="PANTHER" id="PTHR44489">
    <property type="match status" value="1"/>
</dbReference>
<reference evidence="6" key="1">
    <citation type="journal article" date="2010" name="Genome Biol.">
        <title>Genome sequence of the necrotrophic plant pathogen Pythium ultimum reveals original pathogenicity mechanisms and effector repertoire.</title>
        <authorList>
            <person name="Levesque C.A."/>
            <person name="Brouwer H."/>
            <person name="Cano L."/>
            <person name="Hamilton J.P."/>
            <person name="Holt C."/>
            <person name="Huitema E."/>
            <person name="Raffaele S."/>
            <person name="Robideau G.P."/>
            <person name="Thines M."/>
            <person name="Win J."/>
            <person name="Zerillo M.M."/>
            <person name="Beakes G.W."/>
            <person name="Boore J.L."/>
            <person name="Busam D."/>
            <person name="Dumas B."/>
            <person name="Ferriera S."/>
            <person name="Fuerstenberg S.I."/>
            <person name="Gachon C.M."/>
            <person name="Gaulin E."/>
            <person name="Govers F."/>
            <person name="Grenville-Briggs L."/>
            <person name="Horner N."/>
            <person name="Hostetler J."/>
            <person name="Jiang R.H."/>
            <person name="Johnson J."/>
            <person name="Krajaejun T."/>
            <person name="Lin H."/>
            <person name="Meijer H.J."/>
            <person name="Moore B."/>
            <person name="Morris P."/>
            <person name="Phuntmart V."/>
            <person name="Puiu D."/>
            <person name="Shetty J."/>
            <person name="Stajich J.E."/>
            <person name="Tripathy S."/>
            <person name="Wawra S."/>
            <person name="van West P."/>
            <person name="Whitty B.R."/>
            <person name="Coutinho P.M."/>
            <person name="Henrissat B."/>
            <person name="Martin F."/>
            <person name="Thomas P.D."/>
            <person name="Tyler B.M."/>
            <person name="De Vries R.P."/>
            <person name="Kamoun S."/>
            <person name="Yandell M."/>
            <person name="Tisserat N."/>
            <person name="Buell C.R."/>
        </authorList>
    </citation>
    <scope>NUCLEOTIDE SEQUENCE</scope>
    <source>
        <strain evidence="6">DAOM:BR144</strain>
    </source>
</reference>
<dbReference type="InterPro" id="IPR019775">
    <property type="entry name" value="WD40_repeat_CS"/>
</dbReference>
<dbReference type="PANTHER" id="PTHR44489:SF1">
    <property type="entry name" value="ZINC FINGER CCCH DOMAIN-CONTAINING PROTEIN 63"/>
    <property type="match status" value="1"/>
</dbReference>
<dbReference type="PRINTS" id="PR00320">
    <property type="entry name" value="GPROTEINBRPT"/>
</dbReference>
<protein>
    <recommendedName>
        <fullName evidence="7">C3H1-type domain-containing protein</fullName>
    </recommendedName>
</protein>
<organism evidence="5 6">
    <name type="scientific">Globisporangium ultimum (strain ATCC 200006 / CBS 805.95 / DAOM BR144)</name>
    <name type="common">Pythium ultimum</name>
    <dbReference type="NCBI Taxonomy" id="431595"/>
    <lineage>
        <taxon>Eukaryota</taxon>
        <taxon>Sar</taxon>
        <taxon>Stramenopiles</taxon>
        <taxon>Oomycota</taxon>
        <taxon>Peronosporomycetes</taxon>
        <taxon>Pythiales</taxon>
        <taxon>Pythiaceae</taxon>
        <taxon>Globisporangium</taxon>
    </lineage>
</organism>
<evidence type="ECO:0000313" key="5">
    <source>
        <dbReference type="EnsemblProtists" id="PYU1_T006713"/>
    </source>
</evidence>
<dbReference type="SMART" id="SM00320">
    <property type="entry name" value="WD40"/>
    <property type="match status" value="5"/>
</dbReference>
<dbReference type="AlphaFoldDB" id="K3WP21"/>
<dbReference type="InterPro" id="IPR044715">
    <property type="entry name" value="WDR86-like"/>
</dbReference>
<feature type="region of interest" description="Disordered" evidence="4">
    <location>
        <begin position="133"/>
        <end position="157"/>
    </location>
</feature>
<keyword evidence="6" id="KW-1185">Reference proteome</keyword>
<evidence type="ECO:0000256" key="2">
    <source>
        <dbReference type="ARBA" id="ARBA00022737"/>
    </source>
</evidence>
<accession>K3WP21</accession>
<feature type="repeat" description="WD" evidence="3">
    <location>
        <begin position="283"/>
        <end position="305"/>
    </location>
</feature>
<name>K3WP21_GLOUD</name>
<dbReference type="STRING" id="431595.K3WP21"/>
<dbReference type="PROSITE" id="PS50294">
    <property type="entry name" value="WD_REPEATS_REGION"/>
    <property type="match status" value="1"/>
</dbReference>
<evidence type="ECO:0008006" key="7">
    <source>
        <dbReference type="Google" id="ProtNLM"/>
    </source>
</evidence>
<keyword evidence="1 3" id="KW-0853">WD repeat</keyword>
<feature type="region of interest" description="Disordered" evidence="4">
    <location>
        <begin position="1"/>
        <end position="38"/>
    </location>
</feature>
<dbReference type="InterPro" id="IPR036322">
    <property type="entry name" value="WD40_repeat_dom_sf"/>
</dbReference>
<dbReference type="EMBL" id="GL376635">
    <property type="status" value="NOT_ANNOTATED_CDS"/>
    <property type="molecule type" value="Genomic_DNA"/>
</dbReference>
<dbReference type="InterPro" id="IPR001680">
    <property type="entry name" value="WD40_rpt"/>
</dbReference>
<feature type="compositionally biased region" description="Gly residues" evidence="4">
    <location>
        <begin position="10"/>
        <end position="38"/>
    </location>
</feature>
<dbReference type="PROSITE" id="PS50082">
    <property type="entry name" value="WD_REPEATS_2"/>
    <property type="match status" value="4"/>
</dbReference>
<evidence type="ECO:0000313" key="6">
    <source>
        <dbReference type="Proteomes" id="UP000019132"/>
    </source>
</evidence>
<dbReference type="Proteomes" id="UP000019132">
    <property type="component" value="Unassembled WGS sequence"/>
</dbReference>
<evidence type="ECO:0000256" key="3">
    <source>
        <dbReference type="PROSITE-ProRule" id="PRU00221"/>
    </source>
</evidence>
<feature type="repeat" description="WD" evidence="3">
    <location>
        <begin position="310"/>
        <end position="345"/>
    </location>
</feature>
<sequence>MSYNDNNRRGFGGRSRGRGGRGGNRGGGGGRGGGGFGGASHAPGLGSEICRRHVDGKCDFEADNGRPCRYPHFVKKIGETRGHSGTIKDVVMWPAHQQLFTCSMDSTIKLWDCASWNEITTISVADPAKAAAAGASSGNGGFGSASGSNRNRDNNQNKGEGIAAMVLEGPFLFVGFEAPCPFNPQVPIGMIRGWNLESPQQPPYEFRVSESLPFAHTQSVMSLTVATDTAGNATLFSGSADGSIRYWQLDAATNEFKCCGSLDGHVRGVTRLKTFVVGAVPILASASMDATIRLWDLSTYQCVKLLSPDDNGHTNAVTDLEFWVNQNETYLISGGLDSEIIVWGLAPPFQQMFKETQDNPVTALCGTQDVAQTPILLVGTADGAITVKELPSFAYKTTLSGAANIGHQEAVRRISIGPLNTFFSVGNDRKMLAWQITGDAAAIQTK</sequence>
<dbReference type="EnsemblProtists" id="PYU1_T006713">
    <property type="protein sequence ID" value="PYU1_T006713"/>
    <property type="gene ID" value="PYU1_G006701"/>
</dbReference>